<dbReference type="InterPro" id="IPR001128">
    <property type="entry name" value="Cyt_P450"/>
</dbReference>
<keyword evidence="1" id="KW-0560">Oxidoreductase</keyword>
<dbReference type="EMBL" id="JAUIZM010000007">
    <property type="protein sequence ID" value="KAK1374745.1"/>
    <property type="molecule type" value="Genomic_DNA"/>
</dbReference>
<dbReference type="GO" id="GO:0016705">
    <property type="term" value="F:oxidoreductase activity, acting on paired donors, with incorporation or reduction of molecular oxygen"/>
    <property type="evidence" value="ECO:0007669"/>
    <property type="project" value="InterPro"/>
</dbReference>
<dbReference type="PANTHER" id="PTHR47951">
    <property type="entry name" value="OS08G0547900 PROTEIN"/>
    <property type="match status" value="1"/>
</dbReference>
<evidence type="ECO:0000256" key="1">
    <source>
        <dbReference type="ARBA" id="ARBA00023002"/>
    </source>
</evidence>
<reference evidence="3" key="1">
    <citation type="submission" date="2023-02" db="EMBL/GenBank/DDBJ databases">
        <title>Genome of toxic invasive species Heracleum sosnowskyi carries increased number of genes despite the absence of recent whole-genome duplications.</title>
        <authorList>
            <person name="Schelkunov M."/>
            <person name="Shtratnikova V."/>
            <person name="Makarenko M."/>
            <person name="Klepikova A."/>
            <person name="Omelchenko D."/>
            <person name="Novikova G."/>
            <person name="Obukhova E."/>
            <person name="Bogdanov V."/>
            <person name="Penin A."/>
            <person name="Logacheva M."/>
        </authorList>
    </citation>
    <scope>NUCLEOTIDE SEQUENCE</scope>
    <source>
        <strain evidence="3">Hsosn_3</strain>
        <tissue evidence="3">Leaf</tissue>
    </source>
</reference>
<dbReference type="GO" id="GO:0020037">
    <property type="term" value="F:heme binding"/>
    <property type="evidence" value="ECO:0007669"/>
    <property type="project" value="InterPro"/>
</dbReference>
<dbReference type="Pfam" id="PF00067">
    <property type="entry name" value="p450"/>
    <property type="match status" value="1"/>
</dbReference>
<keyword evidence="2" id="KW-0472">Membrane</keyword>
<gene>
    <name evidence="3" type="ORF">POM88_030938</name>
</gene>
<name>A0AAD8MG67_9APIA</name>
<dbReference type="Proteomes" id="UP001237642">
    <property type="component" value="Unassembled WGS sequence"/>
</dbReference>
<proteinExistence type="predicted"/>
<feature type="transmembrane region" description="Helical" evidence="2">
    <location>
        <begin position="22"/>
        <end position="42"/>
    </location>
</feature>
<keyword evidence="2" id="KW-0812">Transmembrane</keyword>
<evidence type="ECO:0000256" key="2">
    <source>
        <dbReference type="SAM" id="Phobius"/>
    </source>
</evidence>
<organism evidence="3 4">
    <name type="scientific">Heracleum sosnowskyi</name>
    <dbReference type="NCBI Taxonomy" id="360622"/>
    <lineage>
        <taxon>Eukaryota</taxon>
        <taxon>Viridiplantae</taxon>
        <taxon>Streptophyta</taxon>
        <taxon>Embryophyta</taxon>
        <taxon>Tracheophyta</taxon>
        <taxon>Spermatophyta</taxon>
        <taxon>Magnoliopsida</taxon>
        <taxon>eudicotyledons</taxon>
        <taxon>Gunneridae</taxon>
        <taxon>Pentapetalae</taxon>
        <taxon>asterids</taxon>
        <taxon>campanulids</taxon>
        <taxon>Apiales</taxon>
        <taxon>Apiaceae</taxon>
        <taxon>Apioideae</taxon>
        <taxon>apioid superclade</taxon>
        <taxon>Tordylieae</taxon>
        <taxon>Tordyliinae</taxon>
        <taxon>Heracleum</taxon>
    </lineage>
</organism>
<dbReference type="Gene3D" id="1.10.630.10">
    <property type="entry name" value="Cytochrome P450"/>
    <property type="match status" value="1"/>
</dbReference>
<accession>A0AAD8MG67</accession>
<dbReference type="PRINTS" id="PR00463">
    <property type="entry name" value="EP450I"/>
</dbReference>
<evidence type="ECO:0000313" key="3">
    <source>
        <dbReference type="EMBL" id="KAK1374745.1"/>
    </source>
</evidence>
<dbReference type="InterPro" id="IPR002401">
    <property type="entry name" value="Cyt_P450_E_grp-I"/>
</dbReference>
<protein>
    <submittedName>
        <fullName evidence="3">Geraniol 8-hydroxylase-like</fullName>
    </submittedName>
</protein>
<keyword evidence="4" id="KW-1185">Reference proteome</keyword>
<dbReference type="SUPFAM" id="SSF48264">
    <property type="entry name" value="Cytochrome P450"/>
    <property type="match status" value="1"/>
</dbReference>
<reference evidence="3" key="2">
    <citation type="submission" date="2023-05" db="EMBL/GenBank/DDBJ databases">
        <authorList>
            <person name="Schelkunov M.I."/>
        </authorList>
    </citation>
    <scope>NUCLEOTIDE SEQUENCE</scope>
    <source>
        <strain evidence="3">Hsosn_3</strain>
        <tissue evidence="3">Leaf</tissue>
    </source>
</reference>
<dbReference type="PANTHER" id="PTHR47951:SF3">
    <property type="entry name" value="CYTOCHROME P450, FAMILY 706, SUBFAMILY A, POLYPEPTIDE 4"/>
    <property type="match status" value="1"/>
</dbReference>
<comment type="caution">
    <text evidence="3">The sequence shown here is derived from an EMBL/GenBank/DDBJ whole genome shotgun (WGS) entry which is preliminary data.</text>
</comment>
<sequence length="519" mass="59358">MSIFSNDFWSFWWQSNDPNDNIAQILLVISLVLFSVSCYSWMLNNNSKPKHLLLPPGPRGLPVVGSLPFLKPEFHSYLESLARTYGPILTLRLGQKISIVITSPVLAREVLKDNDVNFANRDIPAVTKAMETGACDIVWTPYGPEWRMLRKVSVHGMLGHSILDTVYNLRQQEIRNTCKYFYDQANCPVNLGEQMFLTVLNVITNMLWGGTVKGKERAAIAMEFRQAVAEVSANIAKPNISDFFPVLARFDLQGIKTKANGANKKLDRIFDAVIDQRLKMKESCGTESKDFLQVLLQLKDDKDAKVPLTMNHLKALLLDMVVGGTDTASNTIEFAMAELMNSPQIMKKAQQEIDLVTLLQLSNSCLVFHHRRLQCRKHVKNQTIDTFSSSFKVHRKIAITDSTIYKEQIRRRAPSRDTPEVLKHWLHSYYIRNKFEAATSGTRHLQMNTLLNRARTSMPNLAAHDSQRMRYKEQKPMVGKLSLSRRDKVLHLRIPKSPDELNWVLFFVTFRYNTGIVDF</sequence>
<evidence type="ECO:0000313" key="4">
    <source>
        <dbReference type="Proteomes" id="UP001237642"/>
    </source>
</evidence>
<dbReference type="InterPro" id="IPR036396">
    <property type="entry name" value="Cyt_P450_sf"/>
</dbReference>
<dbReference type="GO" id="GO:0005506">
    <property type="term" value="F:iron ion binding"/>
    <property type="evidence" value="ECO:0007669"/>
    <property type="project" value="InterPro"/>
</dbReference>
<dbReference type="GO" id="GO:0009805">
    <property type="term" value="P:coumarin biosynthetic process"/>
    <property type="evidence" value="ECO:0007669"/>
    <property type="project" value="UniProtKB-ARBA"/>
</dbReference>
<dbReference type="GO" id="GO:0004497">
    <property type="term" value="F:monooxygenase activity"/>
    <property type="evidence" value="ECO:0007669"/>
    <property type="project" value="InterPro"/>
</dbReference>
<keyword evidence="2" id="KW-1133">Transmembrane helix</keyword>
<dbReference type="AlphaFoldDB" id="A0AAD8MG67"/>